<dbReference type="GO" id="GO:0046872">
    <property type="term" value="F:metal ion binding"/>
    <property type="evidence" value="ECO:0007669"/>
    <property type="project" value="UniProtKB-KW"/>
</dbReference>
<name>A0A1V6C5Z1_UNCT6</name>
<sequence>MKIRVITPSCVKGEMERISVHPAGIHLMELKTSIYPLKISDVNVKQANVIKQEALSVGADAAVPYSVLNLENKNVDVIVMATLKQYRKLALKFSQQVFGLKDLGEEMLKTIERYNRPVSGIKNKKIPEKEFLIMGILNITPDSFSDGGTYFDNVDAAIQRAIEMQQQGADIIDIGGESSRPGASPISEEEEIRRVIPVIKGLRGKVSCLISCDTSRSNVAIRAIEEGADIINDIYALKRDEKMAQLIVESGCAVILMHMKGTPETMQKKPFYDDVIEEITDFFDERIQFSLDHKISKDQIILDPGIGFGKRIQDNLEIIKRIREFTCFNLPLCLGTSRKSFIGKIAGNPSETERLPGTIATCVSGYINGARIFRVHDVKQMYQALKLTSEIYNC</sequence>
<evidence type="ECO:0000256" key="9">
    <source>
        <dbReference type="ARBA" id="ARBA00022842"/>
    </source>
</evidence>
<proteinExistence type="inferred from homology"/>
<accession>A0A1V6C5Z1</accession>
<dbReference type="GO" id="GO:0046654">
    <property type="term" value="P:tetrahydrofolate biosynthetic process"/>
    <property type="evidence" value="ECO:0007669"/>
    <property type="project" value="TreeGrafter"/>
</dbReference>
<dbReference type="InterPro" id="IPR006390">
    <property type="entry name" value="DHP_synth_dom"/>
</dbReference>
<feature type="domain" description="Pterin-binding" evidence="12">
    <location>
        <begin position="131"/>
        <end position="386"/>
    </location>
</feature>
<comment type="caution">
    <text evidence="13">The sequence shown here is derived from an EMBL/GenBank/DDBJ whole genome shotgun (WGS) entry which is preliminary data.</text>
</comment>
<dbReference type="Gene3D" id="3.20.20.20">
    <property type="entry name" value="Dihydropteroate synthase-like"/>
    <property type="match status" value="1"/>
</dbReference>
<dbReference type="FunFam" id="3.20.20.20:FF:000006">
    <property type="entry name" value="Dihydropteroate synthase"/>
    <property type="match status" value="1"/>
</dbReference>
<evidence type="ECO:0000256" key="8">
    <source>
        <dbReference type="ARBA" id="ARBA00022723"/>
    </source>
</evidence>
<keyword evidence="9" id="KW-0460">Magnesium</keyword>
<dbReference type="SUPFAM" id="SSF51717">
    <property type="entry name" value="Dihydropteroate synthetase-like"/>
    <property type="match status" value="1"/>
</dbReference>
<dbReference type="InterPro" id="IPR011005">
    <property type="entry name" value="Dihydropteroate_synth-like_sf"/>
</dbReference>
<evidence type="ECO:0000256" key="4">
    <source>
        <dbReference type="ARBA" id="ARBA00009503"/>
    </source>
</evidence>
<dbReference type="InterPro" id="IPR000489">
    <property type="entry name" value="Pterin-binding_dom"/>
</dbReference>
<dbReference type="AlphaFoldDB" id="A0A1V6C5Z1"/>
<comment type="cofactor">
    <cofactor evidence="2">
        <name>Mg(2+)</name>
        <dbReference type="ChEBI" id="CHEBI:18420"/>
    </cofactor>
</comment>
<evidence type="ECO:0000313" key="13">
    <source>
        <dbReference type="EMBL" id="OQB72255.1"/>
    </source>
</evidence>
<dbReference type="CDD" id="cd00739">
    <property type="entry name" value="DHPS"/>
    <property type="match status" value="1"/>
</dbReference>
<dbReference type="PROSITE" id="PS00793">
    <property type="entry name" value="DHPS_2"/>
    <property type="match status" value="1"/>
</dbReference>
<dbReference type="PANTHER" id="PTHR20941:SF1">
    <property type="entry name" value="FOLIC ACID SYNTHESIS PROTEIN FOL1"/>
    <property type="match status" value="1"/>
</dbReference>
<evidence type="ECO:0000256" key="6">
    <source>
        <dbReference type="ARBA" id="ARBA00016919"/>
    </source>
</evidence>
<dbReference type="GO" id="GO:0005829">
    <property type="term" value="C:cytosol"/>
    <property type="evidence" value="ECO:0007669"/>
    <property type="project" value="TreeGrafter"/>
</dbReference>
<keyword evidence="10" id="KW-0289">Folate biosynthesis</keyword>
<dbReference type="PROSITE" id="PS00792">
    <property type="entry name" value="DHPS_1"/>
    <property type="match status" value="1"/>
</dbReference>
<keyword evidence="8" id="KW-0479">Metal-binding</keyword>
<comment type="similarity">
    <text evidence="4">Belongs to the DHPS family.</text>
</comment>
<dbReference type="PANTHER" id="PTHR20941">
    <property type="entry name" value="FOLATE SYNTHESIS PROTEINS"/>
    <property type="match status" value="1"/>
</dbReference>
<dbReference type="GO" id="GO:0004156">
    <property type="term" value="F:dihydropteroate synthase activity"/>
    <property type="evidence" value="ECO:0007669"/>
    <property type="project" value="UniProtKB-EC"/>
</dbReference>
<dbReference type="EC" id="2.5.1.15" evidence="5"/>
<dbReference type="GO" id="GO:0046656">
    <property type="term" value="P:folic acid biosynthetic process"/>
    <property type="evidence" value="ECO:0007669"/>
    <property type="project" value="UniProtKB-KW"/>
</dbReference>
<organism evidence="13">
    <name type="scientific">candidate division TA06 bacterium ADurb.Bin131</name>
    <dbReference type="NCBI Taxonomy" id="1852827"/>
    <lineage>
        <taxon>Bacteria</taxon>
        <taxon>Bacteria division TA06</taxon>
    </lineage>
</organism>
<comment type="catalytic activity">
    <reaction evidence="1">
        <text>(7,8-dihydropterin-6-yl)methyl diphosphate + 4-aminobenzoate = 7,8-dihydropteroate + diphosphate</text>
        <dbReference type="Rhea" id="RHEA:19949"/>
        <dbReference type="ChEBI" id="CHEBI:17836"/>
        <dbReference type="ChEBI" id="CHEBI:17839"/>
        <dbReference type="ChEBI" id="CHEBI:33019"/>
        <dbReference type="ChEBI" id="CHEBI:72950"/>
        <dbReference type="EC" id="2.5.1.15"/>
    </reaction>
</comment>
<gene>
    <name evidence="13" type="primary">folP</name>
    <name evidence="13" type="ORF">BWX89_01391</name>
</gene>
<evidence type="ECO:0000256" key="1">
    <source>
        <dbReference type="ARBA" id="ARBA00000012"/>
    </source>
</evidence>
<evidence type="ECO:0000256" key="7">
    <source>
        <dbReference type="ARBA" id="ARBA00022679"/>
    </source>
</evidence>
<dbReference type="PROSITE" id="PS50972">
    <property type="entry name" value="PTERIN_BINDING"/>
    <property type="match status" value="1"/>
</dbReference>
<dbReference type="Pfam" id="PF00809">
    <property type="entry name" value="Pterin_bind"/>
    <property type="match status" value="1"/>
</dbReference>
<dbReference type="NCBIfam" id="TIGR01496">
    <property type="entry name" value="DHPS"/>
    <property type="match status" value="1"/>
</dbReference>
<evidence type="ECO:0000256" key="5">
    <source>
        <dbReference type="ARBA" id="ARBA00012458"/>
    </source>
</evidence>
<evidence type="ECO:0000259" key="12">
    <source>
        <dbReference type="PROSITE" id="PS50972"/>
    </source>
</evidence>
<comment type="pathway">
    <text evidence="3">Cofactor biosynthesis; tetrahydrofolate biosynthesis; 7,8-dihydrofolate from 2-amino-4-hydroxy-6-hydroxymethyl-7,8-dihydropteridine diphosphate and 4-aminobenzoate: step 1/2.</text>
</comment>
<protein>
    <recommendedName>
        <fullName evidence="6">Dihydropteroate synthase</fullName>
        <ecNumber evidence="5">2.5.1.15</ecNumber>
    </recommendedName>
    <alternativeName>
        <fullName evidence="11">Dihydropteroate pyrophosphorylase</fullName>
    </alternativeName>
</protein>
<evidence type="ECO:0000256" key="11">
    <source>
        <dbReference type="ARBA" id="ARBA00030193"/>
    </source>
</evidence>
<evidence type="ECO:0000256" key="3">
    <source>
        <dbReference type="ARBA" id="ARBA00004763"/>
    </source>
</evidence>
<evidence type="ECO:0000256" key="10">
    <source>
        <dbReference type="ARBA" id="ARBA00022909"/>
    </source>
</evidence>
<dbReference type="EMBL" id="MWDQ01000136">
    <property type="protein sequence ID" value="OQB72255.1"/>
    <property type="molecule type" value="Genomic_DNA"/>
</dbReference>
<keyword evidence="7 13" id="KW-0808">Transferase</keyword>
<dbReference type="InterPro" id="IPR045031">
    <property type="entry name" value="DHP_synth-like"/>
</dbReference>
<dbReference type="Proteomes" id="UP000485562">
    <property type="component" value="Unassembled WGS sequence"/>
</dbReference>
<reference evidence="13" key="1">
    <citation type="submission" date="2017-02" db="EMBL/GenBank/DDBJ databases">
        <title>Delving into the versatile metabolic prowess of the omnipresent phylum Bacteroidetes.</title>
        <authorList>
            <person name="Nobu M.K."/>
            <person name="Mei R."/>
            <person name="Narihiro T."/>
            <person name="Kuroda K."/>
            <person name="Liu W.-T."/>
        </authorList>
    </citation>
    <scope>NUCLEOTIDE SEQUENCE</scope>
    <source>
        <strain evidence="13">ADurb.Bin131</strain>
    </source>
</reference>
<evidence type="ECO:0000256" key="2">
    <source>
        <dbReference type="ARBA" id="ARBA00001946"/>
    </source>
</evidence>